<dbReference type="OrthoDB" id="5957343at2"/>
<accession>A0A0G9HFZ5</accession>
<dbReference type="STRING" id="1440763.BJI69_20840"/>
<dbReference type="Proteomes" id="UP000182987">
    <property type="component" value="Chromosome"/>
</dbReference>
<dbReference type="PATRIC" id="fig|1440763.5.peg.1044"/>
<name>A0A0G9HFZ5_9GAMM</name>
<evidence type="ECO:0000313" key="1">
    <source>
        <dbReference type="EMBL" id="APG06106.1"/>
    </source>
</evidence>
<dbReference type="KEGG" id="lrz:BJI69_20840"/>
<dbReference type="AlphaFoldDB" id="A0A0G9HFZ5"/>
<dbReference type="EMBL" id="CP017480">
    <property type="protein sequence ID" value="APG06106.1"/>
    <property type="molecule type" value="Genomic_DNA"/>
</dbReference>
<reference evidence="2" key="1">
    <citation type="submission" date="2016-09" db="EMBL/GenBank/DDBJ databases">
        <authorList>
            <person name="Lysoe E."/>
        </authorList>
    </citation>
    <scope>NUCLEOTIDE SEQUENCE [LARGE SCALE GENOMIC DNA]</scope>
    <source>
        <strain evidence="2">LJ96T</strain>
    </source>
</reference>
<keyword evidence="2" id="KW-1185">Reference proteome</keyword>
<sequence>MATIDRDITLTRDRLAKDASAIGRAMIEGDMEEARFRAYLLRSQASEMGLEEVEKAALMVVVMLPSDESQPKRGIGRAMLRLCDTLDVRY</sequence>
<dbReference type="RefSeq" id="WP_046965856.1">
    <property type="nucleotide sequence ID" value="NZ_CP017480.1"/>
</dbReference>
<evidence type="ECO:0000313" key="2">
    <source>
        <dbReference type="Proteomes" id="UP000182987"/>
    </source>
</evidence>
<proteinExistence type="predicted"/>
<gene>
    <name evidence="1" type="ORF">BJI69_20840</name>
</gene>
<organism evidence="1 2">
    <name type="scientific">Luteibacter rhizovicinus DSM 16549</name>
    <dbReference type="NCBI Taxonomy" id="1440763"/>
    <lineage>
        <taxon>Bacteria</taxon>
        <taxon>Pseudomonadati</taxon>
        <taxon>Pseudomonadota</taxon>
        <taxon>Gammaproteobacteria</taxon>
        <taxon>Lysobacterales</taxon>
        <taxon>Rhodanobacteraceae</taxon>
        <taxon>Luteibacter</taxon>
    </lineage>
</organism>
<protein>
    <submittedName>
        <fullName evidence="1">Uncharacterized protein</fullName>
    </submittedName>
</protein>